<gene>
    <name evidence="2" type="ORF">DI586_09090</name>
</gene>
<dbReference type="Proteomes" id="UP000249739">
    <property type="component" value="Unassembled WGS sequence"/>
</dbReference>
<evidence type="ECO:0000313" key="3">
    <source>
        <dbReference type="Proteomes" id="UP000249739"/>
    </source>
</evidence>
<evidence type="ECO:0000256" key="1">
    <source>
        <dbReference type="SAM" id="Phobius"/>
    </source>
</evidence>
<organism evidence="2 3">
    <name type="scientific">Micavibrio aeruginosavorus</name>
    <dbReference type="NCBI Taxonomy" id="349221"/>
    <lineage>
        <taxon>Bacteria</taxon>
        <taxon>Pseudomonadati</taxon>
        <taxon>Bdellovibrionota</taxon>
        <taxon>Bdellovibrionia</taxon>
        <taxon>Bdellovibrionales</taxon>
        <taxon>Pseudobdellovibrionaceae</taxon>
        <taxon>Micavibrio</taxon>
    </lineage>
</organism>
<feature type="transmembrane region" description="Helical" evidence="1">
    <location>
        <begin position="220"/>
        <end position="242"/>
    </location>
</feature>
<sequence length="253" mass="29150">MCCVLSGVQKLISVTLIPAFFLVLTPVGTVLLLSILVNGFSLIDTMFHEIGHTIFAWAFGYPSLPSFDLQHGGGMSYYFKRQWMIQITGFAGAAYLCYLAHQRSNLLFGIMLTISVAYFLSAMTEFHQAIIDFMGHGFSILTGSFFILRSLMGWTEKRRGEKWISAFLGYFIIFVNIKLIWKLIFDIDYQEEYWNQKGSHGFGDFSKIADYFWFKNEEPVAWFCLALCVLFLILPHAAYWHFKNLPDRPASYH</sequence>
<evidence type="ECO:0000313" key="2">
    <source>
        <dbReference type="EMBL" id="PZP54712.1"/>
    </source>
</evidence>
<comment type="caution">
    <text evidence="2">The sequence shown here is derived from an EMBL/GenBank/DDBJ whole genome shotgun (WGS) entry which is preliminary data.</text>
</comment>
<dbReference type="EMBL" id="QFOT01000115">
    <property type="protein sequence ID" value="PZP54712.1"/>
    <property type="molecule type" value="Genomic_DNA"/>
</dbReference>
<feature type="transmembrane region" description="Helical" evidence="1">
    <location>
        <begin position="163"/>
        <end position="184"/>
    </location>
</feature>
<reference evidence="2 3" key="1">
    <citation type="submission" date="2017-08" db="EMBL/GenBank/DDBJ databases">
        <title>Infants hospitalized years apart are colonized by the same room-sourced microbial strains.</title>
        <authorList>
            <person name="Brooks B."/>
            <person name="Olm M.R."/>
            <person name="Firek B.A."/>
            <person name="Baker R."/>
            <person name="Thomas B.C."/>
            <person name="Morowitz M.J."/>
            <person name="Banfield J.F."/>
        </authorList>
    </citation>
    <scope>NUCLEOTIDE SEQUENCE [LARGE SCALE GENOMIC DNA]</scope>
    <source>
        <strain evidence="2">S2_006_000_R2_64</strain>
    </source>
</reference>
<dbReference type="AlphaFoldDB" id="A0A2W5HGI2"/>
<proteinExistence type="predicted"/>
<dbReference type="Pfam" id="PF13398">
    <property type="entry name" value="Peptidase_M50B"/>
    <property type="match status" value="1"/>
</dbReference>
<feature type="transmembrane region" description="Helical" evidence="1">
    <location>
        <begin position="12"/>
        <end position="37"/>
    </location>
</feature>
<name>A0A2W5HGI2_9BACT</name>
<keyword evidence="1" id="KW-1133">Transmembrane helix</keyword>
<accession>A0A2W5HGI2</accession>
<keyword evidence="1" id="KW-0472">Membrane</keyword>
<feature type="transmembrane region" description="Helical" evidence="1">
    <location>
        <begin position="129"/>
        <end position="151"/>
    </location>
</feature>
<dbReference type="InterPro" id="IPR049500">
    <property type="entry name" value="Peptidase_M50B-like"/>
</dbReference>
<feature type="transmembrane region" description="Helical" evidence="1">
    <location>
        <begin position="106"/>
        <end position="123"/>
    </location>
</feature>
<keyword evidence="1" id="KW-0812">Transmembrane</keyword>
<protein>
    <submittedName>
        <fullName evidence="2">Uncharacterized protein</fullName>
    </submittedName>
</protein>
<feature type="transmembrane region" description="Helical" evidence="1">
    <location>
        <begin position="83"/>
        <end position="99"/>
    </location>
</feature>